<gene>
    <name evidence="1" type="ORF">MCOR_50314</name>
</gene>
<sequence>MMSCEGSISIENVSGKLTGERYLANSSLDGIITSGGGSFYCCLIGDGVLCSTPLGLKVSHAEEGDVSASLSSKVGDDICWVELTGEAICLAELTEGEAICWAILTEYEAICWAELTEGEAICWVELTDGEAICWAKLTEGEAICWVELTDGEAICWTEFKVGEADEIFSDPDGTGNGSWFIAVFQGNQHTMFVLMQTACVLVCSKLNFPCWISVLVSEGK</sequence>
<organism evidence="1 2">
    <name type="scientific">Mytilus coruscus</name>
    <name type="common">Sea mussel</name>
    <dbReference type="NCBI Taxonomy" id="42192"/>
    <lineage>
        <taxon>Eukaryota</taxon>
        <taxon>Metazoa</taxon>
        <taxon>Spiralia</taxon>
        <taxon>Lophotrochozoa</taxon>
        <taxon>Mollusca</taxon>
        <taxon>Bivalvia</taxon>
        <taxon>Autobranchia</taxon>
        <taxon>Pteriomorphia</taxon>
        <taxon>Mytilida</taxon>
        <taxon>Mytiloidea</taxon>
        <taxon>Mytilidae</taxon>
        <taxon>Mytilinae</taxon>
        <taxon>Mytilus</taxon>
    </lineage>
</organism>
<evidence type="ECO:0000313" key="2">
    <source>
        <dbReference type="Proteomes" id="UP000507470"/>
    </source>
</evidence>
<keyword evidence="2" id="KW-1185">Reference proteome</keyword>
<dbReference type="Proteomes" id="UP000507470">
    <property type="component" value="Unassembled WGS sequence"/>
</dbReference>
<dbReference type="EMBL" id="CACVKT020008819">
    <property type="protein sequence ID" value="CAC5417835.1"/>
    <property type="molecule type" value="Genomic_DNA"/>
</dbReference>
<name>A0A6J8EE00_MYTCO</name>
<evidence type="ECO:0000313" key="1">
    <source>
        <dbReference type="EMBL" id="CAC5417835.1"/>
    </source>
</evidence>
<dbReference type="AlphaFoldDB" id="A0A6J8EE00"/>
<proteinExistence type="predicted"/>
<reference evidence="1 2" key="1">
    <citation type="submission" date="2020-06" db="EMBL/GenBank/DDBJ databases">
        <authorList>
            <person name="Li R."/>
            <person name="Bekaert M."/>
        </authorList>
    </citation>
    <scope>NUCLEOTIDE SEQUENCE [LARGE SCALE GENOMIC DNA]</scope>
    <source>
        <strain evidence="2">wild</strain>
    </source>
</reference>
<accession>A0A6J8EE00</accession>
<protein>
    <submittedName>
        <fullName evidence="1">Uncharacterized protein</fullName>
    </submittedName>
</protein>